<evidence type="ECO:0008006" key="14">
    <source>
        <dbReference type="Google" id="ProtNLM"/>
    </source>
</evidence>
<dbReference type="PANTHER" id="PTHR11920">
    <property type="entry name" value="GUANYLYL CYCLASE"/>
    <property type="match status" value="1"/>
</dbReference>
<dbReference type="InterPro" id="IPR029787">
    <property type="entry name" value="Nucleotide_cyclase"/>
</dbReference>
<dbReference type="SUPFAM" id="SSF55785">
    <property type="entry name" value="PYP-like sensor domain (PAS domain)"/>
    <property type="match status" value="1"/>
</dbReference>
<dbReference type="InterPro" id="IPR050401">
    <property type="entry name" value="Cyclic_nucleotide_synthase"/>
</dbReference>
<protein>
    <recommendedName>
        <fullName evidence="14">Adenylate and Guanylate cyclase catalytic domain containing protein</fullName>
    </recommendedName>
</protein>
<sequence>MSERSLLNGARLNHRLSDVSIAPITETQQGSTSSNNQGEHQIQQQPQQALPSASNYHHGGGGGNGPYSVTGSDSALSATNSTSSSNNSFTSQTLDLFTTMIVSLIDCSPKRSWRAFIIPIIFNIYLIWTQLFVDTLADFGWGEYGSYIFSVILNFPTTLLFQMVPYWGVVTLSGFFLLLIWIYIGLLVLAFRNTVKPSKHFKKLKVFIRRSSYILRTFSLLMLHVFVGFFNCDLSKTVNIATVGGGSILMNALQRYSSVACLETQNIVMMVVAIIAILSLLVVYPVAEFAISHSSPFSKMPLMAESSLVTTLMGMCCMVQMILSHVIPQQYLYVSAGVQVILNIAMCFVVFYYVPFLKRLDNTLYFGFALAKLGASVGALVSSCVNLTSSTSSPVDGGYGFSILTLGLIVLGFAFGCVVMEFFIRFQTSRIRDKILTFEMCLYEKSMIIGIEKSATSIYAEIEESKMISALRLFLKLCLKQGASSSLHKDLFDSEISIAFIKGIANQKSFSDIYMLIYGSSIVLVKWQGDPNCGIFSQNLLKRATRQHPNILQRIIIQERLKQIEAVSQSTNGLFEITSQIDALNKNQASLLSLHRDFWKELASEHVNYENIEKLNRSIYSLTTDCKNSLTNLYFNYSHNKTILRLYASFIESFEFNKEMSQALFAEANNIEEEEMKKKRKFSSTANIFNVKRGNKVAPSVTTDALSKYNVLEATSAYGDDMHDYSALDNKDETMFMDLAGDAFEDAQSKKESMMRMAVASPKSHKWATFLLTVYFSIAFCIIAASIGLSVYYSRSVKVNVPYLQQVCFPSTIPLSIIRNVRAAQNWINAFYLFEFSWPPTIDGFPSVTKKFYINDHKNRLVNDLNLLKTLLQVGQQNVFDPAIYSDYSSNNYPLLIPNEDSNDTSLFYNGANSQRLSSIVEITNMIIKYTDKLIAQYPFDLLMDIESGNHTFQQKQTLLNRLANNVYMNPLQNYNYMFLWQNIYGFTFAYESFCQKYLDRSVAIISRSFTQFLIFISVSLGIYFFLSVLLLLFVRSEIFFLKKLIKLFERFLQKDTIGKIYHSLSRRTDYEIARQVKSFSLSRLKPNIALPSIILLLVLIVFACVALMFVESYLNAQMSSMVLTNVRQTILTATGVQSVEFDVGEIVTYYAASEITRPNSILAPSFKRRVSFGDLRLYKGKDNLDFLFDNVVNKSLMVSESFSKLIYGDLAQNAAPLIGMYPSVDKLITVGFDGNCTEYLQRNNIAFTYASNLLYCQGLEKVLTDFLSAAPQVSTDARKQYILQAEAAKNGTLLDIVPTQMQLNNIFRMSLPLTTKFVTFISEFVKSSSQPSNTLVTIFSILGICGTCVCAFGAHFISFNVWNQIHSLRMMLNYVPVEILDRNDNLKNYILNHSISFSKHDSVTTKSKDGDSMSDLKLIFNSSVEGTILSKESGEIELFNNAGLSMFGIKIIEILGTSMYDIFDSTVREDVRKAIEKLLTKFKQESSSEANINQFVETMEISCIRRNHTQFPAKINFYIVKLSGRHSCSIVATLRDITLEKKQTMLLNEEKQKSDNLLKNILPTKVANRLKNGGDSFIAEKLDDVTCFFSDMVGFTAISSNLQASDLVLMLNTIVNGFDALTEKYNLEKIKTIGDAYFCVGGLHDSQSDHPERVLKFAIDTFNVIYQYNTNKQNVGTITNDLNIRVGINTGAVVAGVIGTKKFAYDLWGDTINVASRMESTSLVGRIQVSRSTYARVYDLGYEFEEREVELKGKGIVKSYLLNEKHHRQSKESQPHQTIPIVVVEDLGHPIQPQSSHQ</sequence>
<evidence type="ECO:0000256" key="1">
    <source>
        <dbReference type="ARBA" id="ARBA00004370"/>
    </source>
</evidence>
<keyword evidence="5 9" id="KW-0472">Membrane</keyword>
<feature type="compositionally biased region" description="Polar residues" evidence="8">
    <location>
        <begin position="25"/>
        <end position="36"/>
    </location>
</feature>
<dbReference type="PROSITE" id="PS00452">
    <property type="entry name" value="GUANYLATE_CYCLASE_1"/>
    <property type="match status" value="1"/>
</dbReference>
<dbReference type="InterPro" id="IPR018297">
    <property type="entry name" value="A/G_cyclase_CS"/>
</dbReference>
<keyword evidence="13" id="KW-1185">Reference proteome</keyword>
<dbReference type="Pfam" id="PF00211">
    <property type="entry name" value="Guanylate_cyc"/>
    <property type="match status" value="1"/>
</dbReference>
<evidence type="ECO:0000256" key="9">
    <source>
        <dbReference type="SAM" id="Phobius"/>
    </source>
</evidence>
<dbReference type="SMART" id="SM00091">
    <property type="entry name" value="PAS"/>
    <property type="match status" value="1"/>
</dbReference>
<dbReference type="CDD" id="cd00130">
    <property type="entry name" value="PAS"/>
    <property type="match status" value="1"/>
</dbReference>
<dbReference type="InterPro" id="IPR000014">
    <property type="entry name" value="PAS"/>
</dbReference>
<dbReference type="SUPFAM" id="SSF55073">
    <property type="entry name" value="Nucleotide cyclase"/>
    <property type="match status" value="1"/>
</dbReference>
<dbReference type="GO" id="GO:0035556">
    <property type="term" value="P:intracellular signal transduction"/>
    <property type="evidence" value="ECO:0007669"/>
    <property type="project" value="InterPro"/>
</dbReference>
<gene>
    <name evidence="12" type="ORF">C9374_010749</name>
</gene>
<dbReference type="NCBIfam" id="TIGR00229">
    <property type="entry name" value="sensory_box"/>
    <property type="match status" value="1"/>
</dbReference>
<dbReference type="GO" id="GO:0009190">
    <property type="term" value="P:cyclic nucleotide biosynthetic process"/>
    <property type="evidence" value="ECO:0007669"/>
    <property type="project" value="InterPro"/>
</dbReference>
<keyword evidence="4 9" id="KW-1133">Transmembrane helix</keyword>
<keyword evidence="6 7" id="KW-0456">Lyase</keyword>
<dbReference type="Gene3D" id="3.30.450.20">
    <property type="entry name" value="PAS domain"/>
    <property type="match status" value="1"/>
</dbReference>
<reference evidence="12 13" key="1">
    <citation type="journal article" date="2018" name="BMC Genomics">
        <title>The genome of Naegleria lovaniensis, the basis for a comparative approach to unravel pathogenicity factors of the human pathogenic amoeba N. fowleri.</title>
        <authorList>
            <person name="Liechti N."/>
            <person name="Schurch N."/>
            <person name="Bruggmann R."/>
            <person name="Wittwer M."/>
        </authorList>
    </citation>
    <scope>NUCLEOTIDE SEQUENCE [LARGE SCALE GENOMIC DNA]</scope>
    <source>
        <strain evidence="12 13">ATCC 30569</strain>
    </source>
</reference>
<evidence type="ECO:0000256" key="4">
    <source>
        <dbReference type="ARBA" id="ARBA00022989"/>
    </source>
</evidence>
<dbReference type="GO" id="GO:0000166">
    <property type="term" value="F:nucleotide binding"/>
    <property type="evidence" value="ECO:0007669"/>
    <property type="project" value="UniProtKB-KW"/>
</dbReference>
<evidence type="ECO:0000256" key="5">
    <source>
        <dbReference type="ARBA" id="ARBA00023136"/>
    </source>
</evidence>
<feature type="transmembrane region" description="Helical" evidence="9">
    <location>
        <begin position="213"/>
        <end position="230"/>
    </location>
</feature>
<dbReference type="Proteomes" id="UP000816034">
    <property type="component" value="Unassembled WGS sequence"/>
</dbReference>
<dbReference type="PROSITE" id="PS50125">
    <property type="entry name" value="GUANYLATE_CYCLASE_2"/>
    <property type="match status" value="1"/>
</dbReference>
<feature type="region of interest" description="Disordered" evidence="8">
    <location>
        <begin position="18"/>
        <end position="89"/>
    </location>
</feature>
<evidence type="ECO:0000313" key="13">
    <source>
        <dbReference type="Proteomes" id="UP000816034"/>
    </source>
</evidence>
<dbReference type="GeneID" id="68103203"/>
<dbReference type="InterPro" id="IPR035965">
    <property type="entry name" value="PAS-like_dom_sf"/>
</dbReference>
<dbReference type="RefSeq" id="XP_044543639.1">
    <property type="nucleotide sequence ID" value="XM_044686327.1"/>
</dbReference>
<feature type="transmembrane region" description="Helical" evidence="9">
    <location>
        <begin position="401"/>
        <end position="424"/>
    </location>
</feature>
<accession>A0AA88KD66</accession>
<comment type="similarity">
    <text evidence="7">Belongs to the adenylyl cyclase class-4/guanylyl cyclase family.</text>
</comment>
<dbReference type="Pfam" id="PF25474">
    <property type="entry name" value="TPR_TmcB"/>
    <property type="match status" value="1"/>
</dbReference>
<evidence type="ECO:0000259" key="10">
    <source>
        <dbReference type="PROSITE" id="PS50112"/>
    </source>
</evidence>
<feature type="transmembrane region" description="Helical" evidence="9">
    <location>
        <begin position="1089"/>
        <end position="1111"/>
    </location>
</feature>
<evidence type="ECO:0000256" key="7">
    <source>
        <dbReference type="RuleBase" id="RU000405"/>
    </source>
</evidence>
<feature type="transmembrane region" description="Helical" evidence="9">
    <location>
        <begin position="267"/>
        <end position="287"/>
    </location>
</feature>
<dbReference type="InterPro" id="IPR001054">
    <property type="entry name" value="A/G_cyclase"/>
</dbReference>
<feature type="transmembrane region" description="Helical" evidence="9">
    <location>
        <begin position="1013"/>
        <end position="1035"/>
    </location>
</feature>
<proteinExistence type="inferred from homology"/>
<evidence type="ECO:0000256" key="6">
    <source>
        <dbReference type="ARBA" id="ARBA00023239"/>
    </source>
</evidence>
<dbReference type="CDD" id="cd07302">
    <property type="entry name" value="CHD"/>
    <property type="match status" value="1"/>
</dbReference>
<evidence type="ECO:0000256" key="3">
    <source>
        <dbReference type="ARBA" id="ARBA00022741"/>
    </source>
</evidence>
<feature type="transmembrane region" description="Helical" evidence="9">
    <location>
        <begin position="333"/>
        <end position="354"/>
    </location>
</feature>
<feature type="compositionally biased region" description="Low complexity" evidence="8">
    <location>
        <begin position="72"/>
        <end position="89"/>
    </location>
</feature>
<feature type="transmembrane region" description="Helical" evidence="9">
    <location>
        <begin position="308"/>
        <end position="327"/>
    </location>
</feature>
<evidence type="ECO:0000313" key="12">
    <source>
        <dbReference type="EMBL" id="KAG2374465.1"/>
    </source>
</evidence>
<dbReference type="PROSITE" id="PS50112">
    <property type="entry name" value="PAS"/>
    <property type="match status" value="1"/>
</dbReference>
<dbReference type="InterPro" id="IPR057352">
    <property type="entry name" value="TPR_TmcB/C"/>
</dbReference>
<dbReference type="SMART" id="SM00044">
    <property type="entry name" value="CYCc"/>
    <property type="match status" value="1"/>
</dbReference>
<dbReference type="EMBL" id="PYSW02000045">
    <property type="protein sequence ID" value="KAG2374465.1"/>
    <property type="molecule type" value="Genomic_DNA"/>
</dbReference>
<keyword evidence="3" id="KW-0547">Nucleotide-binding</keyword>
<comment type="subcellular location">
    <subcellularLocation>
        <location evidence="1">Membrane</location>
    </subcellularLocation>
</comment>
<dbReference type="Gene3D" id="3.30.70.1230">
    <property type="entry name" value="Nucleotide cyclase"/>
    <property type="match status" value="1"/>
</dbReference>
<feature type="transmembrane region" description="Helical" evidence="9">
    <location>
        <begin position="1336"/>
        <end position="1363"/>
    </location>
</feature>
<feature type="transmembrane region" description="Helical" evidence="9">
    <location>
        <begin position="366"/>
        <end position="389"/>
    </location>
</feature>
<feature type="transmembrane region" description="Helical" evidence="9">
    <location>
        <begin position="767"/>
        <end position="793"/>
    </location>
</feature>
<feature type="domain" description="Guanylate cyclase" evidence="11">
    <location>
        <begin position="1587"/>
        <end position="1720"/>
    </location>
</feature>
<evidence type="ECO:0000256" key="2">
    <source>
        <dbReference type="ARBA" id="ARBA00022692"/>
    </source>
</evidence>
<feature type="domain" description="PAS" evidence="10">
    <location>
        <begin position="1413"/>
        <end position="1483"/>
    </location>
</feature>
<dbReference type="PANTHER" id="PTHR11920:SF335">
    <property type="entry name" value="GUANYLATE CYCLASE"/>
    <property type="match status" value="1"/>
</dbReference>
<comment type="caution">
    <text evidence="12">The sequence shown here is derived from an EMBL/GenBank/DDBJ whole genome shotgun (WGS) entry which is preliminary data.</text>
</comment>
<keyword evidence="2 9" id="KW-0812">Transmembrane</keyword>
<organism evidence="12 13">
    <name type="scientific">Naegleria lovaniensis</name>
    <name type="common">Amoeba</name>
    <dbReference type="NCBI Taxonomy" id="51637"/>
    <lineage>
        <taxon>Eukaryota</taxon>
        <taxon>Discoba</taxon>
        <taxon>Heterolobosea</taxon>
        <taxon>Tetramitia</taxon>
        <taxon>Eutetramitia</taxon>
        <taxon>Vahlkampfiidae</taxon>
        <taxon>Naegleria</taxon>
    </lineage>
</organism>
<dbReference type="GO" id="GO:0016020">
    <property type="term" value="C:membrane"/>
    <property type="evidence" value="ECO:0007669"/>
    <property type="project" value="UniProtKB-SubCell"/>
</dbReference>
<evidence type="ECO:0000256" key="8">
    <source>
        <dbReference type="SAM" id="MobiDB-lite"/>
    </source>
</evidence>
<feature type="compositionally biased region" description="Low complexity" evidence="8">
    <location>
        <begin position="37"/>
        <end position="48"/>
    </location>
</feature>
<feature type="transmembrane region" description="Helical" evidence="9">
    <location>
        <begin position="113"/>
        <end position="133"/>
    </location>
</feature>
<dbReference type="GO" id="GO:0016849">
    <property type="term" value="F:phosphorus-oxygen lyase activity"/>
    <property type="evidence" value="ECO:0007669"/>
    <property type="project" value="InterPro"/>
</dbReference>
<evidence type="ECO:0000259" key="11">
    <source>
        <dbReference type="PROSITE" id="PS50125"/>
    </source>
</evidence>
<feature type="transmembrane region" description="Helical" evidence="9">
    <location>
        <begin position="166"/>
        <end position="192"/>
    </location>
</feature>
<dbReference type="Pfam" id="PF13426">
    <property type="entry name" value="PAS_9"/>
    <property type="match status" value="1"/>
</dbReference>
<name>A0AA88KD66_NAELO</name>